<evidence type="ECO:0000313" key="17">
    <source>
        <dbReference type="EMBL" id="OAP40712.1"/>
    </source>
</evidence>
<evidence type="ECO:0000256" key="1">
    <source>
        <dbReference type="ARBA" id="ARBA00000098"/>
    </source>
</evidence>
<dbReference type="EC" id="3.4.11.2" evidence="4 12"/>
<comment type="caution">
    <text evidence="17">The sequence shown here is derived from an EMBL/GenBank/DDBJ whole genome shotgun (WGS) entry which is preliminary data.</text>
</comment>
<dbReference type="InterPro" id="IPR045357">
    <property type="entry name" value="Aminopeptidase_N-like_N"/>
</dbReference>
<dbReference type="InterPro" id="IPR037144">
    <property type="entry name" value="Peptidase_M1_pepN_C_sf"/>
</dbReference>
<evidence type="ECO:0000256" key="7">
    <source>
        <dbReference type="ARBA" id="ARBA00022670"/>
    </source>
</evidence>
<evidence type="ECO:0000256" key="3">
    <source>
        <dbReference type="ARBA" id="ARBA00010136"/>
    </source>
</evidence>
<evidence type="ECO:0000259" key="15">
    <source>
        <dbReference type="Pfam" id="PF17432"/>
    </source>
</evidence>
<evidence type="ECO:0000259" key="13">
    <source>
        <dbReference type="Pfam" id="PF01433"/>
    </source>
</evidence>
<evidence type="ECO:0000313" key="18">
    <source>
        <dbReference type="Proteomes" id="UP000094025"/>
    </source>
</evidence>
<dbReference type="FunFam" id="3.30.2010.30:FF:000002">
    <property type="entry name" value="Putative aminopeptidase N"/>
    <property type="match status" value="1"/>
</dbReference>
<evidence type="ECO:0000256" key="11">
    <source>
        <dbReference type="ARBA" id="ARBA00023049"/>
    </source>
</evidence>
<dbReference type="SUPFAM" id="SSF63737">
    <property type="entry name" value="Leukotriene A4 hydrolase N-terminal domain"/>
    <property type="match status" value="1"/>
</dbReference>
<dbReference type="EMBL" id="LPUX01000053">
    <property type="protein sequence ID" value="OAP40712.1"/>
    <property type="molecule type" value="Genomic_DNA"/>
</dbReference>
<comment type="similarity">
    <text evidence="3">Belongs to the peptidase M1 family.</text>
</comment>
<dbReference type="PANTHER" id="PTHR46322">
    <property type="entry name" value="PUROMYCIN-SENSITIVE AMINOPEPTIDASE"/>
    <property type="match status" value="1"/>
</dbReference>
<proteinExistence type="inferred from homology"/>
<dbReference type="PANTHER" id="PTHR46322:SF1">
    <property type="entry name" value="PUROMYCIN-SENSITIVE AMINOPEPTIDASE"/>
    <property type="match status" value="1"/>
</dbReference>
<dbReference type="InterPro" id="IPR024601">
    <property type="entry name" value="Peptidase_M1_pepN_C"/>
</dbReference>
<protein>
    <recommendedName>
        <fullName evidence="5 12">Aminopeptidase N</fullName>
        <ecNumber evidence="4 12">3.4.11.2</ecNumber>
    </recommendedName>
</protein>
<feature type="domain" description="Peptidase M1 membrane alanine aminopeptidase" evidence="13">
    <location>
        <begin position="232"/>
        <end position="443"/>
    </location>
</feature>
<evidence type="ECO:0000256" key="2">
    <source>
        <dbReference type="ARBA" id="ARBA00001947"/>
    </source>
</evidence>
<feature type="domain" description="Peptidase M1 alanyl aminopeptidase C-terminal" evidence="15">
    <location>
        <begin position="558"/>
        <end position="880"/>
    </location>
</feature>
<dbReference type="InterPro" id="IPR042097">
    <property type="entry name" value="Aminopeptidase_N-like_N_sf"/>
</dbReference>
<dbReference type="GO" id="GO:0008270">
    <property type="term" value="F:zinc ion binding"/>
    <property type="evidence" value="ECO:0007669"/>
    <property type="project" value="InterPro"/>
</dbReference>
<dbReference type="InterPro" id="IPR027268">
    <property type="entry name" value="Peptidase_M4/M1_CTD_sf"/>
</dbReference>
<keyword evidence="11" id="KW-0482">Metalloprotease</keyword>
<keyword evidence="7" id="KW-0645">Protease</keyword>
<evidence type="ECO:0000256" key="4">
    <source>
        <dbReference type="ARBA" id="ARBA00012564"/>
    </source>
</evidence>
<dbReference type="PRINTS" id="PR00756">
    <property type="entry name" value="ALADIPTASE"/>
</dbReference>
<reference evidence="17 18" key="1">
    <citation type="journal article" date="2016" name="Int. J. Syst. Evol. Microbiol.">
        <title>Ensifer glycinis sp. nov., an novel rhizobial species associated with Glycine spp.</title>
        <authorList>
            <person name="Yan H."/>
            <person name="Yan J."/>
            <person name="Sui X.H."/>
            <person name="Wang E.T."/>
            <person name="Chen W.X."/>
            <person name="Zhang X.X."/>
            <person name="Chen W.F."/>
        </authorList>
    </citation>
    <scope>NUCLEOTIDE SEQUENCE [LARGE SCALE GENOMIC DNA]</scope>
    <source>
        <strain evidence="17 18">CCBAU 23380</strain>
    </source>
</reference>
<dbReference type="GO" id="GO:0016285">
    <property type="term" value="F:alanyl aminopeptidase activity"/>
    <property type="evidence" value="ECO:0007669"/>
    <property type="project" value="UniProtKB-EC"/>
</dbReference>
<comment type="cofactor">
    <cofactor evidence="2">
        <name>Zn(2+)</name>
        <dbReference type="ChEBI" id="CHEBI:29105"/>
    </cofactor>
</comment>
<dbReference type="GO" id="GO:0008237">
    <property type="term" value="F:metallopeptidase activity"/>
    <property type="evidence" value="ECO:0007669"/>
    <property type="project" value="UniProtKB-UniRule"/>
</dbReference>
<evidence type="ECO:0000256" key="6">
    <source>
        <dbReference type="ARBA" id="ARBA00022438"/>
    </source>
</evidence>
<dbReference type="InterPro" id="IPR035414">
    <property type="entry name" value="Peptidase_M1_pepN_Ig-like"/>
</dbReference>
<evidence type="ECO:0000256" key="5">
    <source>
        <dbReference type="ARBA" id="ARBA00015611"/>
    </source>
</evidence>
<dbReference type="Pfam" id="PF17900">
    <property type="entry name" value="Peptidase_M1_N"/>
    <property type="match status" value="1"/>
</dbReference>
<dbReference type="InterPro" id="IPR014782">
    <property type="entry name" value="Peptidase_M1_dom"/>
</dbReference>
<dbReference type="CDD" id="cd09600">
    <property type="entry name" value="M1_APN"/>
    <property type="match status" value="1"/>
</dbReference>
<dbReference type="InterPro" id="IPR038438">
    <property type="entry name" value="PepN_Ig-like_sf"/>
</dbReference>
<evidence type="ECO:0000259" key="14">
    <source>
        <dbReference type="Pfam" id="PF11940"/>
    </source>
</evidence>
<evidence type="ECO:0000256" key="9">
    <source>
        <dbReference type="ARBA" id="ARBA00022801"/>
    </source>
</evidence>
<dbReference type="Pfam" id="PF11940">
    <property type="entry name" value="DUF3458"/>
    <property type="match status" value="1"/>
</dbReference>
<dbReference type="Gene3D" id="2.60.40.1840">
    <property type="match status" value="1"/>
</dbReference>
<dbReference type="Gene3D" id="1.25.50.10">
    <property type="entry name" value="Peptidase M1, alanyl aminopeptidase, C-terminal domain"/>
    <property type="match status" value="1"/>
</dbReference>
<dbReference type="AlphaFoldDB" id="A0A178Y0T8"/>
<dbReference type="NCBIfam" id="TIGR02414">
    <property type="entry name" value="pepN_proteo"/>
    <property type="match status" value="1"/>
</dbReference>
<dbReference type="SUPFAM" id="SSF55486">
    <property type="entry name" value="Metalloproteases ('zincins'), catalytic domain"/>
    <property type="match status" value="1"/>
</dbReference>
<dbReference type="OrthoDB" id="100605at2"/>
<dbReference type="InterPro" id="IPR001930">
    <property type="entry name" value="Peptidase_M1"/>
</dbReference>
<dbReference type="Gene3D" id="2.60.40.1730">
    <property type="entry name" value="tricorn interacting facor f3 domain"/>
    <property type="match status" value="1"/>
</dbReference>
<dbReference type="Gene3D" id="3.30.2010.30">
    <property type="match status" value="1"/>
</dbReference>
<sequence length="886" mass="98020">MRTNTGQIIHLEDYRPTDFVLERVDLTFELDPKETKVEARLIFHRREGVDAAAPLVLDGDELTMTGLLLDQEEVPTALYDVADDTLTIRGLPETAPFEITVTTLLSPETNTKLMGLYRTNNVYCTQCEAEGFRRITYFPDRPDVLAVYTVNIIAEKATAPLLLSNGNYLGGADMGDGRHFAAWFDPHPKPSYLFALVAGDLGVVEDKFTTASGREVALKIYVEHGKEPRAAYAMDALKRSMKWDEEVFGREYDLDIFMIVAVSDFNMGAMENKGLNVFNDKYVLADPETATDTDYANIEAIIAHEYFHNWTGNRITCRDWFQLCLKEGLTVYRDHEFSADMRSRAVKRIAEVRHLKSEQFPEDAGPLAHPVRPTKYREINNFYTTTVYEKGSEVTRMIATVLGRDLFKKGMDLYFDRHDGQAVTIEDFIACFEDASGRDLGQFSLWYHQAGTPLITASGSYDAAKQSYTLSLEQTVPATPGQSAKKPMHIPLRVGLLLEDGSEAKPATVSGADVMADVVHLTERRQTVVFSGVPSRPVPSFNRGFSAPINLHIEQSAEDRALIARHEIDLFARWQALNAMALDNLAKAAVQARSGQPIACDEALIGGLLAAAGDERLEPAFRAQVLSLPSEADIAREIGRDNDPDAIQSGRQAILSAIAASGKDIFTRLLGEMTLSGPFRPDAASAGRRALRNAALSYLVYGDDRPEKAVSAFRSANNMTDLSQALTLLAHRFPDAEETLDALATFKKRFADNALVIDKWFAIQATIPGASTLERVKALMSDPHFNPSNPNRVRSLVGTFAFSNPTGFNRADGEGYRFLARQILEIDPRNPQLAARILTSMRSWRSLEQVRANHAQEALKEIAGAANLSADVSDIVDRMLSDGSTA</sequence>
<dbReference type="Gene3D" id="1.10.390.10">
    <property type="entry name" value="Neutral Protease Domain 2"/>
    <property type="match status" value="1"/>
</dbReference>
<dbReference type="GO" id="GO:0006508">
    <property type="term" value="P:proteolysis"/>
    <property type="evidence" value="ECO:0007669"/>
    <property type="project" value="UniProtKB-UniRule"/>
</dbReference>
<dbReference type="Pfam" id="PF01433">
    <property type="entry name" value="Peptidase_M1"/>
    <property type="match status" value="1"/>
</dbReference>
<feature type="domain" description="Peptidase M1 alanyl aminopeptidase Ig-like fold" evidence="14">
    <location>
        <begin position="451"/>
        <end position="552"/>
    </location>
</feature>
<dbReference type="RefSeq" id="WP_064241019.1">
    <property type="nucleotide sequence ID" value="NZ_LPUX01000053.1"/>
</dbReference>
<dbReference type="FunFam" id="2.60.40.1840:FF:000001">
    <property type="entry name" value="Aminopeptidase N"/>
    <property type="match status" value="1"/>
</dbReference>
<accession>A0A178Y0T8</accession>
<keyword evidence="9" id="KW-0378">Hydrolase</keyword>
<name>A0A178Y0T8_9HYPH</name>
<evidence type="ECO:0000256" key="8">
    <source>
        <dbReference type="ARBA" id="ARBA00022723"/>
    </source>
</evidence>
<organism evidence="17 18">
    <name type="scientific">Sinorhizobium glycinis</name>
    <dbReference type="NCBI Taxonomy" id="1472378"/>
    <lineage>
        <taxon>Bacteria</taxon>
        <taxon>Pseudomonadati</taxon>
        <taxon>Pseudomonadota</taxon>
        <taxon>Alphaproteobacteria</taxon>
        <taxon>Hyphomicrobiales</taxon>
        <taxon>Rhizobiaceae</taxon>
        <taxon>Sinorhizobium/Ensifer group</taxon>
        <taxon>Sinorhizobium</taxon>
    </lineage>
</organism>
<evidence type="ECO:0000259" key="16">
    <source>
        <dbReference type="Pfam" id="PF17900"/>
    </source>
</evidence>
<dbReference type="Pfam" id="PF17432">
    <property type="entry name" value="DUF3458_C"/>
    <property type="match status" value="1"/>
</dbReference>
<dbReference type="STRING" id="1472378.AU381_02090"/>
<keyword evidence="10" id="KW-0862">Zinc</keyword>
<evidence type="ECO:0000256" key="10">
    <source>
        <dbReference type="ARBA" id="ARBA00022833"/>
    </source>
</evidence>
<dbReference type="Proteomes" id="UP000094025">
    <property type="component" value="Unassembled WGS sequence"/>
</dbReference>
<keyword evidence="6 17" id="KW-0031">Aminopeptidase</keyword>
<evidence type="ECO:0000256" key="12">
    <source>
        <dbReference type="NCBIfam" id="TIGR02414"/>
    </source>
</evidence>
<gene>
    <name evidence="17" type="primary">pepN</name>
    <name evidence="17" type="ORF">AU381_02090</name>
</gene>
<comment type="catalytic activity">
    <reaction evidence="1">
        <text>Release of an N-terminal amino acid, Xaa-|-Yaa- from a peptide, amide or arylamide. Xaa is preferably Ala, but may be most amino acids including Pro (slow action). When a terminal hydrophobic residue is followed by a prolyl residue, the two may be released as an intact Xaa-Pro dipeptide.</text>
        <dbReference type="EC" id="3.4.11.2"/>
    </reaction>
</comment>
<feature type="domain" description="Aminopeptidase N-like N-terminal" evidence="16">
    <location>
        <begin position="25"/>
        <end position="193"/>
    </location>
</feature>
<dbReference type="InterPro" id="IPR012779">
    <property type="entry name" value="Peptidase_M1_pepN"/>
</dbReference>
<keyword evidence="8" id="KW-0479">Metal-binding</keyword>
<keyword evidence="18" id="KW-1185">Reference proteome</keyword>